<evidence type="ECO:0000256" key="8">
    <source>
        <dbReference type="ARBA" id="ARBA00049244"/>
    </source>
</evidence>
<evidence type="ECO:0000256" key="1">
    <source>
        <dbReference type="ARBA" id="ARBA00012417"/>
    </source>
</evidence>
<feature type="domain" description="DNA polymerase III delta subunit-like C-terminal" evidence="10">
    <location>
        <begin position="204"/>
        <end position="322"/>
    </location>
</feature>
<comment type="catalytic activity">
    <reaction evidence="8">
        <text>DNA(n) + a 2'-deoxyribonucleoside 5'-triphosphate = DNA(n+1) + diphosphate</text>
        <dbReference type="Rhea" id="RHEA:22508"/>
        <dbReference type="Rhea" id="RHEA-COMP:17339"/>
        <dbReference type="Rhea" id="RHEA-COMP:17340"/>
        <dbReference type="ChEBI" id="CHEBI:33019"/>
        <dbReference type="ChEBI" id="CHEBI:61560"/>
        <dbReference type="ChEBI" id="CHEBI:173112"/>
        <dbReference type="EC" id="2.7.7.7"/>
    </reaction>
</comment>
<dbReference type="SUPFAM" id="SSF52540">
    <property type="entry name" value="P-loop containing nucleoside triphosphate hydrolases"/>
    <property type="match status" value="1"/>
</dbReference>
<evidence type="ECO:0000259" key="10">
    <source>
        <dbReference type="Pfam" id="PF21694"/>
    </source>
</evidence>
<reference evidence="11 12" key="1">
    <citation type="submission" date="2018-08" db="EMBL/GenBank/DDBJ databases">
        <title>A genome reference for cultivated species of the human gut microbiota.</title>
        <authorList>
            <person name="Zou Y."/>
            <person name="Xue W."/>
            <person name="Luo G."/>
        </authorList>
    </citation>
    <scope>NUCLEOTIDE SEQUENCE [LARGE SCALE GENOMIC DNA]</scope>
    <source>
        <strain evidence="11 12">AM43-2</strain>
    </source>
</reference>
<keyword evidence="4" id="KW-0548">Nucleotidyltransferase</keyword>
<feature type="domain" description="DNA polymerase III delta N-terminal" evidence="9">
    <location>
        <begin position="17"/>
        <end position="124"/>
    </location>
</feature>
<evidence type="ECO:0000256" key="7">
    <source>
        <dbReference type="ARBA" id="ARBA00034754"/>
    </source>
</evidence>
<dbReference type="InterPro" id="IPR005790">
    <property type="entry name" value="DNA_polIII_delta"/>
</dbReference>
<accession>A0A413RW92</accession>
<dbReference type="InterPro" id="IPR027417">
    <property type="entry name" value="P-loop_NTPase"/>
</dbReference>
<dbReference type="GO" id="GO:0009360">
    <property type="term" value="C:DNA polymerase III complex"/>
    <property type="evidence" value="ECO:0007669"/>
    <property type="project" value="InterPro"/>
</dbReference>
<dbReference type="EC" id="2.7.7.7" evidence="1"/>
<keyword evidence="3" id="KW-0808">Transferase</keyword>
<dbReference type="GO" id="GO:0003677">
    <property type="term" value="F:DNA binding"/>
    <property type="evidence" value="ECO:0007669"/>
    <property type="project" value="InterPro"/>
</dbReference>
<dbReference type="EMBL" id="QSFO01000013">
    <property type="protein sequence ID" value="RHA52671.1"/>
    <property type="molecule type" value="Genomic_DNA"/>
</dbReference>
<dbReference type="Pfam" id="PF21694">
    <property type="entry name" value="DNA_pol3_delta_C"/>
    <property type="match status" value="1"/>
</dbReference>
<dbReference type="PANTHER" id="PTHR34388">
    <property type="entry name" value="DNA POLYMERASE III SUBUNIT DELTA"/>
    <property type="match status" value="1"/>
</dbReference>
<dbReference type="InterPro" id="IPR008921">
    <property type="entry name" value="DNA_pol3_clamp-load_cplx_C"/>
</dbReference>
<dbReference type="AlphaFoldDB" id="A0A413RW92"/>
<dbReference type="Gene3D" id="1.20.272.10">
    <property type="match status" value="1"/>
</dbReference>
<proteinExistence type="inferred from homology"/>
<evidence type="ECO:0000313" key="11">
    <source>
        <dbReference type="EMBL" id="RHA52671.1"/>
    </source>
</evidence>
<dbReference type="GO" id="GO:0003887">
    <property type="term" value="F:DNA-directed DNA polymerase activity"/>
    <property type="evidence" value="ECO:0007669"/>
    <property type="project" value="UniProtKB-KW"/>
</dbReference>
<evidence type="ECO:0000256" key="6">
    <source>
        <dbReference type="ARBA" id="ARBA00022932"/>
    </source>
</evidence>
<organism evidence="11 12">
    <name type="scientific">Eubacterium ventriosum</name>
    <dbReference type="NCBI Taxonomy" id="39496"/>
    <lineage>
        <taxon>Bacteria</taxon>
        <taxon>Bacillati</taxon>
        <taxon>Bacillota</taxon>
        <taxon>Clostridia</taxon>
        <taxon>Eubacteriales</taxon>
        <taxon>Eubacteriaceae</taxon>
        <taxon>Eubacterium</taxon>
    </lineage>
</organism>
<dbReference type="Gene3D" id="3.40.50.300">
    <property type="entry name" value="P-loop containing nucleotide triphosphate hydrolases"/>
    <property type="match status" value="1"/>
</dbReference>
<dbReference type="RefSeq" id="WP_118025694.1">
    <property type="nucleotide sequence ID" value="NZ_QSFO01000013.1"/>
</dbReference>
<protein>
    <recommendedName>
        <fullName evidence="2">DNA polymerase III subunit delta</fullName>
        <ecNumber evidence="1">2.7.7.7</ecNumber>
    </recommendedName>
</protein>
<dbReference type="SUPFAM" id="SSF48019">
    <property type="entry name" value="post-AAA+ oligomerization domain-like"/>
    <property type="match status" value="1"/>
</dbReference>
<dbReference type="Pfam" id="PF06144">
    <property type="entry name" value="DNA_pol3_delta"/>
    <property type="match status" value="1"/>
</dbReference>
<evidence type="ECO:0000256" key="4">
    <source>
        <dbReference type="ARBA" id="ARBA00022695"/>
    </source>
</evidence>
<sequence>MKTLANDIKNKSFKNAYLLCGEEEYLKLNYKNRLIKSISGDDTMNLGMYEGKNIDINEVIDSAETVPFFAEYRLIVMENTGLFKSGGEQLAEYMKTIPSTTIFLFVESDVDKRSKMYKAVKSAGYICEINRQTENDIAIWAARIFDYNGKKITKANMSYLIASVGTDMEVLSREIEKLISYALNKNVISKEDIDAVCIKQLNVRIFDMMDAISVKNQKKTLDCYYELIAEKEPPMRILFMISRQFNLMLQAKDLSSRGMNREQVAHTMGVQSFIAGKCINQCRNFSMAELKSGLAESVNTESLIKSGMMDENIGVEMLLVKYSKRN</sequence>
<comment type="similarity">
    <text evidence="7">Belongs to the DNA polymerase HolA subunit family.</text>
</comment>
<keyword evidence="5" id="KW-0235">DNA replication</keyword>
<evidence type="ECO:0000256" key="5">
    <source>
        <dbReference type="ARBA" id="ARBA00022705"/>
    </source>
</evidence>
<evidence type="ECO:0000256" key="2">
    <source>
        <dbReference type="ARBA" id="ARBA00017703"/>
    </source>
</evidence>
<dbReference type="PANTHER" id="PTHR34388:SF1">
    <property type="entry name" value="DNA POLYMERASE III SUBUNIT DELTA"/>
    <property type="match status" value="1"/>
</dbReference>
<dbReference type="Gene3D" id="1.10.8.60">
    <property type="match status" value="1"/>
</dbReference>
<dbReference type="GO" id="GO:0006261">
    <property type="term" value="P:DNA-templated DNA replication"/>
    <property type="evidence" value="ECO:0007669"/>
    <property type="project" value="TreeGrafter"/>
</dbReference>
<evidence type="ECO:0000313" key="12">
    <source>
        <dbReference type="Proteomes" id="UP000284598"/>
    </source>
</evidence>
<gene>
    <name evidence="11" type="ORF">DW929_10490</name>
</gene>
<evidence type="ECO:0000256" key="3">
    <source>
        <dbReference type="ARBA" id="ARBA00022679"/>
    </source>
</evidence>
<keyword evidence="6" id="KW-0239">DNA-directed DNA polymerase</keyword>
<name>A0A413RW92_9FIRM</name>
<dbReference type="Proteomes" id="UP000284598">
    <property type="component" value="Unassembled WGS sequence"/>
</dbReference>
<dbReference type="InterPro" id="IPR048466">
    <property type="entry name" value="DNA_pol3_delta-like_C"/>
</dbReference>
<evidence type="ECO:0000259" key="9">
    <source>
        <dbReference type="Pfam" id="PF06144"/>
    </source>
</evidence>
<dbReference type="NCBIfam" id="TIGR01128">
    <property type="entry name" value="holA"/>
    <property type="match status" value="1"/>
</dbReference>
<dbReference type="InterPro" id="IPR010372">
    <property type="entry name" value="DNA_pol3_delta_N"/>
</dbReference>
<comment type="caution">
    <text evidence="11">The sequence shown here is derived from an EMBL/GenBank/DDBJ whole genome shotgun (WGS) entry which is preliminary data.</text>
</comment>